<evidence type="ECO:0000256" key="1">
    <source>
        <dbReference type="ARBA" id="ARBA00022801"/>
    </source>
</evidence>
<dbReference type="InterPro" id="IPR050985">
    <property type="entry name" value="Alpha-glycosidase_related"/>
</dbReference>
<dbReference type="GO" id="GO:0016798">
    <property type="term" value="F:hydrolase activity, acting on glycosyl bonds"/>
    <property type="evidence" value="ECO:0007669"/>
    <property type="project" value="UniProtKB-KW"/>
</dbReference>
<sequence length="928" mass="104774">MSTDNSTNDAQPMHNGSRQHMPSVTEENTAVPKHVAARKLSSKKFKIETIAASDDPLYNPNAPPVSSPIPNRQRENAKPPLASPSSPRDSRIEPEGFDGEGEFQSIEDLRMSKNRTSSVLSTNDQKFFSVEDVSKERPASAEILDNRMPVATTSSPNSNGDEELNQDGVVVMQTVEDSNSTAIRYSRRLGKSNLKFDDSFYKKATVETRVSSHTETDIVTDIFVPVPTGLTASPSTMSLNENMHETITSAYETNLSINKLLRERHKGLAAVGRFFGSKQRELESEKSTLEPSISQKKKKNICRKIQPVHVFLVIVFVIIVSSTVVTLVMMKRNRENMFAIDGYKFSYNTRELVVYPYTSASQLAPHDDVIIFRAELGVNLGVGDPFNCSHNFTDANLVGCYKWNSETTLKLFREEFDDRGLCIRVEWEALSFSSMLEDCIDIATNFGMWYGGHSNSRFLHLGKEEVPLSSFLPGDKFGQLAERFWISSNNTGVTASYDFPLHLRVVAGSSPKLCLSSWYGYHPGDFYSRKLHYSICRADSYKELHQQIMKQFFPSFTTKTFNYSAVSKPIYTYDGGDIVNDLDAQEYSYIIFNQSSMLTANKTPSVQGVADNQTGFFISPYVEVADSAMHLETHEWIQSTDLDSPRILNRNSIFYTMLNASSLSNISLPNNSLLQVVDLNIGDLRGQEFYSINETVLTFQPYIHNFITFVTESTSQPVMSSYVSALQNSYIIVNLRPITDIQETVKNVLHSSLVGYHLINFGEIAEVFSADLFTRLLQLTIFSPVVQYSQSVLKWNSDPTVMQSWGLCRDARASLRIEETIETHLAEGKTSPLFTPVWWQNNDEEGYTITDQFIFNDRYLVAPIYNTTSNLRQVFFPCGVWVRINIFDTNAKYDNIVFSQGPETKVFEVNSVDEMLVFQYGEPNEPCT</sequence>
<dbReference type="EMBL" id="VXIV02002868">
    <property type="protein sequence ID" value="KAF6022310.1"/>
    <property type="molecule type" value="Genomic_DNA"/>
</dbReference>
<reference evidence="6" key="1">
    <citation type="submission" date="2020-06" db="EMBL/GenBank/DDBJ databases">
        <title>Draft genome of Bugula neritina, a colonial animal packing powerful symbionts and potential medicines.</title>
        <authorList>
            <person name="Rayko M."/>
        </authorList>
    </citation>
    <scope>NUCLEOTIDE SEQUENCE [LARGE SCALE GENOMIC DNA]</scope>
    <source>
        <strain evidence="6">Kwan_BN1</strain>
    </source>
</reference>
<proteinExistence type="predicted"/>
<feature type="transmembrane region" description="Helical" evidence="4">
    <location>
        <begin position="308"/>
        <end position="330"/>
    </location>
</feature>
<keyword evidence="4" id="KW-1133">Transmembrane helix</keyword>
<keyword evidence="4" id="KW-0472">Membrane</keyword>
<dbReference type="SUPFAM" id="SSF51011">
    <property type="entry name" value="Glycosyl hydrolase domain"/>
    <property type="match status" value="1"/>
</dbReference>
<dbReference type="PANTHER" id="PTHR43053:SF4">
    <property type="entry name" value="MYOGENESIS-REGULATING GLYCOSIDASE"/>
    <property type="match status" value="1"/>
</dbReference>
<evidence type="ECO:0000256" key="2">
    <source>
        <dbReference type="ARBA" id="ARBA00023295"/>
    </source>
</evidence>
<keyword evidence="1" id="KW-0378">Hydrolase</keyword>
<dbReference type="InterPro" id="IPR013780">
    <property type="entry name" value="Glyco_hydro_b"/>
</dbReference>
<evidence type="ECO:0000256" key="3">
    <source>
        <dbReference type="SAM" id="MobiDB-lite"/>
    </source>
</evidence>
<evidence type="ECO:0000313" key="6">
    <source>
        <dbReference type="EMBL" id="KAF6022310.1"/>
    </source>
</evidence>
<keyword evidence="7" id="KW-1185">Reference proteome</keyword>
<keyword evidence="2" id="KW-0326">Glycosidase</keyword>
<feature type="region of interest" description="Disordered" evidence="3">
    <location>
        <begin position="1"/>
        <end position="103"/>
    </location>
</feature>
<keyword evidence="4" id="KW-0812">Transmembrane</keyword>
<dbReference type="Gene3D" id="2.60.40.1180">
    <property type="entry name" value="Golgi alpha-mannosidase II"/>
    <property type="match status" value="1"/>
</dbReference>
<dbReference type="InterPro" id="IPR048395">
    <property type="entry name" value="Glyco_hydro_31_C"/>
</dbReference>
<dbReference type="AlphaFoldDB" id="A0A7J7J7W8"/>
<feature type="compositionally biased region" description="Basic residues" evidence="3">
    <location>
        <begin position="35"/>
        <end position="44"/>
    </location>
</feature>
<dbReference type="Pfam" id="PF21365">
    <property type="entry name" value="Glyco_hydro_31_3rd"/>
    <property type="match status" value="1"/>
</dbReference>
<accession>A0A7J7J7W8</accession>
<feature type="domain" description="Glycosyl hydrolase family 31 C-terminal" evidence="5">
    <location>
        <begin position="831"/>
        <end position="885"/>
    </location>
</feature>
<dbReference type="Proteomes" id="UP000593567">
    <property type="component" value="Unassembled WGS sequence"/>
</dbReference>
<organism evidence="6 7">
    <name type="scientific">Bugula neritina</name>
    <name type="common">Brown bryozoan</name>
    <name type="synonym">Sertularia neritina</name>
    <dbReference type="NCBI Taxonomy" id="10212"/>
    <lineage>
        <taxon>Eukaryota</taxon>
        <taxon>Metazoa</taxon>
        <taxon>Spiralia</taxon>
        <taxon>Lophotrochozoa</taxon>
        <taxon>Bryozoa</taxon>
        <taxon>Gymnolaemata</taxon>
        <taxon>Cheilostomatida</taxon>
        <taxon>Flustrina</taxon>
        <taxon>Buguloidea</taxon>
        <taxon>Bugulidae</taxon>
        <taxon>Bugula</taxon>
    </lineage>
</organism>
<comment type="caution">
    <text evidence="6">The sequence shown here is derived from an EMBL/GenBank/DDBJ whole genome shotgun (WGS) entry which is preliminary data.</text>
</comment>
<evidence type="ECO:0000256" key="4">
    <source>
        <dbReference type="SAM" id="Phobius"/>
    </source>
</evidence>
<gene>
    <name evidence="6" type="ORF">EB796_019383</name>
</gene>
<dbReference type="PANTHER" id="PTHR43053">
    <property type="entry name" value="GLYCOSIDASE FAMILY 31"/>
    <property type="match status" value="1"/>
</dbReference>
<evidence type="ECO:0000313" key="7">
    <source>
        <dbReference type="Proteomes" id="UP000593567"/>
    </source>
</evidence>
<feature type="compositionally biased region" description="Polar residues" evidence="3">
    <location>
        <begin position="1"/>
        <end position="28"/>
    </location>
</feature>
<name>A0A7J7J7W8_BUGNE</name>
<protein>
    <recommendedName>
        <fullName evidence="5">Glycosyl hydrolase family 31 C-terminal domain-containing protein</fullName>
    </recommendedName>
</protein>
<evidence type="ECO:0000259" key="5">
    <source>
        <dbReference type="Pfam" id="PF21365"/>
    </source>
</evidence>